<evidence type="ECO:0000313" key="2">
    <source>
        <dbReference type="Proteomes" id="UP000694856"/>
    </source>
</evidence>
<feature type="region of interest" description="Disordered" evidence="1">
    <location>
        <begin position="1"/>
        <end position="49"/>
    </location>
</feature>
<reference evidence="3" key="1">
    <citation type="submission" date="2025-08" db="UniProtKB">
        <authorList>
            <consortium name="RefSeq"/>
        </authorList>
    </citation>
    <scope>IDENTIFICATION</scope>
    <source>
        <tissue evidence="3">Ear skin</tissue>
    </source>
</reference>
<feature type="region of interest" description="Disordered" evidence="1">
    <location>
        <begin position="81"/>
        <end position="159"/>
    </location>
</feature>
<dbReference type="Proteomes" id="UP000694856">
    <property type="component" value="Chromosome 7"/>
</dbReference>
<dbReference type="AlphaFoldDB" id="A0A8B8TDD8"/>
<sequence>MGPGDDGFMPTASGFLAGRRRETAGQSQGAHRSTLLKSEPGRRRGQPGLKFAKVLHAFGSPEPTSHQRVGGVHVRAQLHSQRIPPHHPLSPPTAPPLSPGQRRAAPPPQSAVHTVLFQQNNTTRRPPHPHRAGSRATPSPPPAATPAPRPRSPPQTVTETWRHAEGREAEVGQGPWAVMGTSLQVPRGRVEASPSTATDLWCSHSSSPMMPVNHKATQVMESKKYFGLSGHRPSTSVHQHSSEEACGQSSTQPAYMEGSQMSGCRPRTNPATWGPAVTTSGLSVYSTLLQSVVSPRVSLS</sequence>
<feature type="compositionally biased region" description="Pro residues" evidence="1">
    <location>
        <begin position="86"/>
        <end position="98"/>
    </location>
</feature>
<feature type="region of interest" description="Disordered" evidence="1">
    <location>
        <begin position="228"/>
        <end position="267"/>
    </location>
</feature>
<dbReference type="KEGG" id="cfr:116665082"/>
<name>A0A8B8TDD8_CAMFR</name>
<accession>A0A8B8TDD8</accession>
<evidence type="ECO:0000313" key="3">
    <source>
        <dbReference type="RefSeq" id="XP_032340250.1"/>
    </source>
</evidence>
<protein>
    <submittedName>
        <fullName evidence="3">Serine/arginine repetitive matrix protein 1-like</fullName>
    </submittedName>
</protein>
<proteinExistence type="predicted"/>
<keyword evidence="2" id="KW-1185">Reference proteome</keyword>
<feature type="compositionally biased region" description="Pro residues" evidence="1">
    <location>
        <begin position="138"/>
        <end position="153"/>
    </location>
</feature>
<dbReference type="RefSeq" id="XP_032340250.1">
    <property type="nucleotide sequence ID" value="XM_032484359.1"/>
</dbReference>
<dbReference type="GeneID" id="116665082"/>
<gene>
    <name evidence="3" type="primary">LOC116665082</name>
</gene>
<organism evidence="2 3">
    <name type="scientific">Camelus ferus</name>
    <name type="common">Wild bactrian camel</name>
    <name type="synonym">Camelus bactrianus ferus</name>
    <dbReference type="NCBI Taxonomy" id="419612"/>
    <lineage>
        <taxon>Eukaryota</taxon>
        <taxon>Metazoa</taxon>
        <taxon>Chordata</taxon>
        <taxon>Craniata</taxon>
        <taxon>Vertebrata</taxon>
        <taxon>Euteleostomi</taxon>
        <taxon>Mammalia</taxon>
        <taxon>Eutheria</taxon>
        <taxon>Laurasiatheria</taxon>
        <taxon>Artiodactyla</taxon>
        <taxon>Tylopoda</taxon>
        <taxon>Camelidae</taxon>
        <taxon>Camelus</taxon>
    </lineage>
</organism>
<evidence type="ECO:0000256" key="1">
    <source>
        <dbReference type="SAM" id="MobiDB-lite"/>
    </source>
</evidence>